<dbReference type="PANTHER" id="PTHR21015">
    <property type="entry name" value="UDP-N-ACETYLGLUCOSAMINE--N-ACETYLMURAMYL-(PENTAPEPTIDE) PYROPHOSPHORYL-UNDECAPRENOL N-ACETYLGLUCOSAMINE TRANSFERASE 1"/>
    <property type="match status" value="1"/>
</dbReference>
<feature type="domain" description="Glycosyl transferase family 28 C-terminal" evidence="1">
    <location>
        <begin position="213"/>
        <end position="330"/>
    </location>
</feature>
<accession>A0A444VML6</accession>
<dbReference type="Gene3D" id="3.40.50.2000">
    <property type="entry name" value="Glycogen Phosphorylase B"/>
    <property type="match status" value="1"/>
</dbReference>
<dbReference type="PANTHER" id="PTHR21015:SF22">
    <property type="entry name" value="GLYCOSYLTRANSFERASE"/>
    <property type="match status" value="1"/>
</dbReference>
<keyword evidence="2" id="KW-0808">Transferase</keyword>
<comment type="caution">
    <text evidence="2">The sequence shown here is derived from an EMBL/GenBank/DDBJ whole genome shotgun (WGS) entry which is preliminary data.</text>
</comment>
<dbReference type="SUPFAM" id="SSF53756">
    <property type="entry name" value="UDP-Glycosyltransferase/glycogen phosphorylase"/>
    <property type="match status" value="1"/>
</dbReference>
<dbReference type="GO" id="GO:0016758">
    <property type="term" value="F:hexosyltransferase activity"/>
    <property type="evidence" value="ECO:0007669"/>
    <property type="project" value="InterPro"/>
</dbReference>
<dbReference type="InterPro" id="IPR007235">
    <property type="entry name" value="Glyco_trans_28_C"/>
</dbReference>
<evidence type="ECO:0000259" key="1">
    <source>
        <dbReference type="Pfam" id="PF04101"/>
    </source>
</evidence>
<sequence length="371" mass="42150">MQSSKRILVAPLNWGLGHATRCIPIIQALLDHGHQPFIASDGVALSLLQKEFPELPSFELPSYKITYAEKGKNFKIKMIWDSPKVLKAMADEKKAVKQLVKEYGLDGIISDNRLGVFYKKVPCVFITHQLNVLSGNTTWMSSKAHQKIIKKFNACWVPDVKDKPNLTGKLGHLKKSKLNIRYLGPLSRFEKRDSPIAHDLMVLLSGPEPQRTFLEEKLLSELQGFEGNILFVKGKIEETQTQEELSIPKGSILLYNFMQSQELQTALNQSAKVLCRSGYTTVMDLAKLEKKAFFIPTPGQYEQEYLAKRLEKHGLVPYSHQEDFTLEDLSRMDDFKGLTQFESELDYSDLFSVFFSRVNENSDPIPSSLST</sequence>
<organism evidence="2 3">
    <name type="scientific">Flagellimonas olearia</name>
    <dbReference type="NCBI Taxonomy" id="552546"/>
    <lineage>
        <taxon>Bacteria</taxon>
        <taxon>Pseudomonadati</taxon>
        <taxon>Bacteroidota</taxon>
        <taxon>Flavobacteriia</taxon>
        <taxon>Flavobacteriales</taxon>
        <taxon>Flavobacteriaceae</taxon>
        <taxon>Flagellimonas</taxon>
    </lineage>
</organism>
<evidence type="ECO:0000313" key="3">
    <source>
        <dbReference type="Proteomes" id="UP000290261"/>
    </source>
</evidence>
<dbReference type="AlphaFoldDB" id="A0A444VML6"/>
<dbReference type="Pfam" id="PF04101">
    <property type="entry name" value="Glyco_tran_28_C"/>
    <property type="match status" value="1"/>
</dbReference>
<protein>
    <submittedName>
        <fullName evidence="2">Glycosyltransferase</fullName>
    </submittedName>
</protein>
<name>A0A444VML6_9FLAO</name>
<dbReference type="RefSeq" id="WP_129653579.1">
    <property type="nucleotide sequence ID" value="NZ_ML142908.1"/>
</dbReference>
<proteinExistence type="predicted"/>
<keyword evidence="3" id="KW-1185">Reference proteome</keyword>
<gene>
    <name evidence="2" type="ORF">DN53_09100</name>
</gene>
<dbReference type="EMBL" id="JJMP01000003">
    <property type="protein sequence ID" value="RYC52031.1"/>
    <property type="molecule type" value="Genomic_DNA"/>
</dbReference>
<dbReference type="Proteomes" id="UP000290261">
    <property type="component" value="Unassembled WGS sequence"/>
</dbReference>
<reference evidence="2 3" key="1">
    <citation type="submission" date="2014-04" db="EMBL/GenBank/DDBJ databases">
        <title>Whole genome of Muricauda olearia.</title>
        <authorList>
            <person name="Zhang X.-H."/>
            <person name="Tang K."/>
        </authorList>
    </citation>
    <scope>NUCLEOTIDE SEQUENCE [LARGE SCALE GENOMIC DNA]</scope>
    <source>
        <strain evidence="2 3">Th120</strain>
    </source>
</reference>
<evidence type="ECO:0000313" key="2">
    <source>
        <dbReference type="EMBL" id="RYC52031.1"/>
    </source>
</evidence>